<evidence type="ECO:0000313" key="2">
    <source>
        <dbReference type="Proteomes" id="UP001063166"/>
    </source>
</evidence>
<accession>A0A9P3UTF4</accession>
<protein>
    <submittedName>
        <fullName evidence="1">Uncharacterized protein</fullName>
    </submittedName>
</protein>
<name>A0A9P3UTF4_LYOSH</name>
<dbReference type="AlphaFoldDB" id="A0A9P3UTF4"/>
<organism evidence="1 2">
    <name type="scientific">Lyophyllum shimeji</name>
    <name type="common">Hon-shimeji</name>
    <name type="synonym">Tricholoma shimeji</name>
    <dbReference type="NCBI Taxonomy" id="47721"/>
    <lineage>
        <taxon>Eukaryota</taxon>
        <taxon>Fungi</taxon>
        <taxon>Dikarya</taxon>
        <taxon>Basidiomycota</taxon>
        <taxon>Agaricomycotina</taxon>
        <taxon>Agaricomycetes</taxon>
        <taxon>Agaricomycetidae</taxon>
        <taxon>Agaricales</taxon>
        <taxon>Tricholomatineae</taxon>
        <taxon>Lyophyllaceae</taxon>
        <taxon>Lyophyllum</taxon>
    </lineage>
</organism>
<comment type="caution">
    <text evidence="1">The sequence shown here is derived from an EMBL/GenBank/DDBJ whole genome shotgun (WGS) entry which is preliminary data.</text>
</comment>
<gene>
    <name evidence="1" type="ORF">LshimejAT787_1101160</name>
</gene>
<proteinExistence type="predicted"/>
<reference evidence="1" key="1">
    <citation type="submission" date="2022-07" db="EMBL/GenBank/DDBJ databases">
        <title>The genome of Lyophyllum shimeji provides insight into the initial evolution of ectomycorrhizal fungal genome.</title>
        <authorList>
            <person name="Kobayashi Y."/>
            <person name="Shibata T."/>
            <person name="Hirakawa H."/>
            <person name="Shigenobu S."/>
            <person name="Nishiyama T."/>
            <person name="Yamada A."/>
            <person name="Hasebe M."/>
            <person name="Kawaguchi M."/>
        </authorList>
    </citation>
    <scope>NUCLEOTIDE SEQUENCE</scope>
    <source>
        <strain evidence="1">AT787</strain>
    </source>
</reference>
<dbReference type="EMBL" id="BRPK01000011">
    <property type="protein sequence ID" value="GLB42101.1"/>
    <property type="molecule type" value="Genomic_DNA"/>
</dbReference>
<evidence type="ECO:0000313" key="1">
    <source>
        <dbReference type="EMBL" id="GLB42101.1"/>
    </source>
</evidence>
<keyword evidence="2" id="KW-1185">Reference proteome</keyword>
<sequence>MQSTLNYNHSQLDLLQWGLSTFLGMRKQPAETASRAAARRPLSASNCRDSDCGSLTPWTTLLTRSTVQV</sequence>
<dbReference type="Proteomes" id="UP001063166">
    <property type="component" value="Unassembled WGS sequence"/>
</dbReference>